<dbReference type="AlphaFoldDB" id="A0A1Y1YVV0"/>
<evidence type="ECO:0000313" key="11">
    <source>
        <dbReference type="EMBL" id="ORY02178.1"/>
    </source>
</evidence>
<dbReference type="GO" id="GO:0005664">
    <property type="term" value="C:nuclear origin of replication recognition complex"/>
    <property type="evidence" value="ECO:0007669"/>
    <property type="project" value="TreeGrafter"/>
</dbReference>
<evidence type="ECO:0000256" key="4">
    <source>
        <dbReference type="ARBA" id="ARBA00022741"/>
    </source>
</evidence>
<evidence type="ECO:0000313" key="12">
    <source>
        <dbReference type="Proteomes" id="UP000193144"/>
    </source>
</evidence>
<dbReference type="GO" id="GO:0003688">
    <property type="term" value="F:DNA replication origin binding"/>
    <property type="evidence" value="ECO:0007669"/>
    <property type="project" value="TreeGrafter"/>
</dbReference>
<dbReference type="STRING" id="1231657.A0A1Y1YVV0"/>
<dbReference type="OrthoDB" id="365981at2759"/>
<evidence type="ECO:0000256" key="2">
    <source>
        <dbReference type="ARBA" id="ARBA00006269"/>
    </source>
</evidence>
<dbReference type="InterPro" id="IPR041664">
    <property type="entry name" value="AAA_16"/>
</dbReference>
<dbReference type="Proteomes" id="UP000193144">
    <property type="component" value="Unassembled WGS sequence"/>
</dbReference>
<dbReference type="Gene3D" id="3.40.50.300">
    <property type="entry name" value="P-loop containing nucleotide triphosphate hydrolases"/>
    <property type="match status" value="1"/>
</dbReference>
<keyword evidence="4" id="KW-0547">Nucleotide-binding</keyword>
<comment type="subcellular location">
    <subcellularLocation>
        <location evidence="1">Nucleus</location>
    </subcellularLocation>
</comment>
<evidence type="ECO:0000256" key="5">
    <source>
        <dbReference type="ARBA" id="ARBA00022840"/>
    </source>
</evidence>
<evidence type="ECO:0000259" key="10">
    <source>
        <dbReference type="Pfam" id="PF21639"/>
    </source>
</evidence>
<evidence type="ECO:0000256" key="7">
    <source>
        <dbReference type="SAM" id="MobiDB-lite"/>
    </source>
</evidence>
<dbReference type="Gene3D" id="1.10.8.60">
    <property type="match status" value="1"/>
</dbReference>
<dbReference type="Pfam" id="PF21639">
    <property type="entry name" value="ORC5_lid"/>
    <property type="match status" value="1"/>
</dbReference>
<feature type="domain" description="Orc1-like AAA ATPase" evidence="8">
    <location>
        <begin position="13"/>
        <end position="159"/>
    </location>
</feature>
<feature type="domain" description="Origin recognition complex subunit 5 C-terminal" evidence="9">
    <location>
        <begin position="340"/>
        <end position="449"/>
    </location>
</feature>
<dbReference type="InterPro" id="IPR027417">
    <property type="entry name" value="P-loop_NTPase"/>
</dbReference>
<keyword evidence="12" id="KW-1185">Reference proteome</keyword>
<feature type="region of interest" description="Disordered" evidence="7">
    <location>
        <begin position="300"/>
        <end position="329"/>
    </location>
</feature>
<organism evidence="11 12">
    <name type="scientific">Clohesyomyces aquaticus</name>
    <dbReference type="NCBI Taxonomy" id="1231657"/>
    <lineage>
        <taxon>Eukaryota</taxon>
        <taxon>Fungi</taxon>
        <taxon>Dikarya</taxon>
        <taxon>Ascomycota</taxon>
        <taxon>Pezizomycotina</taxon>
        <taxon>Dothideomycetes</taxon>
        <taxon>Pleosporomycetidae</taxon>
        <taxon>Pleosporales</taxon>
        <taxon>Lindgomycetaceae</taxon>
        <taxon>Clohesyomyces</taxon>
    </lineage>
</organism>
<evidence type="ECO:0000256" key="1">
    <source>
        <dbReference type="ARBA" id="ARBA00004123"/>
    </source>
</evidence>
<dbReference type="SUPFAM" id="SSF52540">
    <property type="entry name" value="P-loop containing nucleoside triphosphate hydrolases"/>
    <property type="match status" value="1"/>
</dbReference>
<dbReference type="GO" id="GO:0006270">
    <property type="term" value="P:DNA replication initiation"/>
    <property type="evidence" value="ECO:0007669"/>
    <property type="project" value="TreeGrafter"/>
</dbReference>
<evidence type="ECO:0000259" key="9">
    <source>
        <dbReference type="Pfam" id="PF14630"/>
    </source>
</evidence>
<dbReference type="Pfam" id="PF13191">
    <property type="entry name" value="AAA_16"/>
    <property type="match status" value="1"/>
</dbReference>
<keyword evidence="5" id="KW-0067">ATP-binding</keyword>
<gene>
    <name evidence="11" type="ORF">BCR34DRAFT_521548</name>
</gene>
<keyword evidence="3" id="KW-0235">DNA replication</keyword>
<dbReference type="InterPro" id="IPR047088">
    <property type="entry name" value="ORC5_C"/>
</dbReference>
<evidence type="ECO:0000259" key="8">
    <source>
        <dbReference type="Pfam" id="PF13191"/>
    </source>
</evidence>
<accession>A0A1Y1YVV0</accession>
<reference evidence="11 12" key="1">
    <citation type="submission" date="2016-07" db="EMBL/GenBank/DDBJ databases">
        <title>Pervasive Adenine N6-methylation of Active Genes in Fungi.</title>
        <authorList>
            <consortium name="DOE Joint Genome Institute"/>
            <person name="Mondo S.J."/>
            <person name="Dannebaum R.O."/>
            <person name="Kuo R.C."/>
            <person name="Labutti K."/>
            <person name="Haridas S."/>
            <person name="Kuo A."/>
            <person name="Salamov A."/>
            <person name="Ahrendt S.R."/>
            <person name="Lipzen A."/>
            <person name="Sullivan W."/>
            <person name="Andreopoulos W.B."/>
            <person name="Clum A."/>
            <person name="Lindquist E."/>
            <person name="Daum C."/>
            <person name="Ramamoorthy G.K."/>
            <person name="Gryganskyi A."/>
            <person name="Culley D."/>
            <person name="Magnuson J.K."/>
            <person name="James T.Y."/>
            <person name="O'Malley M.A."/>
            <person name="Stajich J.E."/>
            <person name="Spatafora J.W."/>
            <person name="Visel A."/>
            <person name="Grigoriev I.V."/>
        </authorList>
    </citation>
    <scope>NUCLEOTIDE SEQUENCE [LARGE SCALE GENOMIC DNA]</scope>
    <source>
        <strain evidence="11 12">CBS 115471</strain>
    </source>
</reference>
<comment type="similarity">
    <text evidence="2">Belongs to the ORC5 family.</text>
</comment>
<dbReference type="PANTHER" id="PTHR12705:SF0">
    <property type="entry name" value="ORIGIN RECOGNITION COMPLEX SUBUNIT 5"/>
    <property type="match status" value="1"/>
</dbReference>
<dbReference type="InterPro" id="IPR020796">
    <property type="entry name" value="ORC5"/>
</dbReference>
<feature type="non-terminal residue" evidence="11">
    <location>
        <position position="457"/>
    </location>
</feature>
<proteinExistence type="inferred from homology"/>
<evidence type="ECO:0000256" key="6">
    <source>
        <dbReference type="ARBA" id="ARBA00023242"/>
    </source>
</evidence>
<keyword evidence="6" id="KW-0539">Nucleus</keyword>
<name>A0A1Y1YVV0_9PLEO</name>
<dbReference type="PANTHER" id="PTHR12705">
    <property type="entry name" value="ORIGIN RECOGNITION COMPLEX SUBUNIT 5"/>
    <property type="match status" value="1"/>
</dbReference>
<feature type="domain" description="ORC5 lid" evidence="10">
    <location>
        <begin position="225"/>
        <end position="283"/>
    </location>
</feature>
<dbReference type="Pfam" id="PF14630">
    <property type="entry name" value="ORC5_C"/>
    <property type="match status" value="1"/>
</dbReference>
<sequence>MLPDELLAQLNTQFPCRELQLRQLSALYSPDLPSPPLLVVHGLTATGKTSVVKNYFSHSGLPHAIISSRECITGRHLLERTVSSCLDALDSHNDEVNDRRAYSRTENINALAINLQRLLEGRGKFVLVFDGIDKQREAPSTLLPALARLGESIPNLSIVLISTLPLTTLLHRPGTAHLHFPTYSRSSLLTILSLHPPKIFPTPPSAEQFSDYTPDLAEEDDAWLWNRFLGATYDSLSKHAGRDLVSFQHTAHRIWPDFVKPVVEGQFGTRDFSRLMVNRRSLFMIEDAILDRIISASTSASGNHPQNTITNSLTNGIAVPATPSTSKKRGAELRSMHHDLPYYTKHLLISAYLASYNPSRTDTTYFMKHTDKRKNRRKVYSTTSSSTKHRRIPRHLLTPSPFPLDRVLAIFRSLVVTDEVGGGLPQTADIGTQIATLASLRLLVKVGGVGAGDVLEP</sequence>
<protein>
    <submittedName>
        <fullName evidence="11">Origin recognition complex subunit 5 C-terminus-domain-containing protein</fullName>
    </submittedName>
</protein>
<feature type="compositionally biased region" description="Polar residues" evidence="7">
    <location>
        <begin position="300"/>
        <end position="315"/>
    </location>
</feature>
<dbReference type="EMBL" id="MCFA01000160">
    <property type="protein sequence ID" value="ORY02178.1"/>
    <property type="molecule type" value="Genomic_DNA"/>
</dbReference>
<comment type="caution">
    <text evidence="11">The sequence shown here is derived from an EMBL/GenBank/DDBJ whole genome shotgun (WGS) entry which is preliminary data.</text>
</comment>
<evidence type="ECO:0000256" key="3">
    <source>
        <dbReference type="ARBA" id="ARBA00022705"/>
    </source>
</evidence>
<dbReference type="InterPro" id="IPR048866">
    <property type="entry name" value="ORC5_lid"/>
</dbReference>